<gene>
    <name evidence="4" type="ORF">B0T10DRAFT_568331</name>
</gene>
<comment type="caution">
    <text evidence="4">The sequence shown here is derived from an EMBL/GenBank/DDBJ whole genome shotgun (WGS) entry which is preliminary data.</text>
</comment>
<evidence type="ECO:0000256" key="2">
    <source>
        <dbReference type="SAM" id="MobiDB-lite"/>
    </source>
</evidence>
<accession>A0A9P9AIE6</accession>
<evidence type="ECO:0000259" key="3">
    <source>
        <dbReference type="Pfam" id="PF02668"/>
    </source>
</evidence>
<reference evidence="4 5" key="1">
    <citation type="journal article" date="2021" name="Nat. Commun.">
        <title>Genetic determinants of endophytism in the Arabidopsis root mycobiome.</title>
        <authorList>
            <person name="Mesny F."/>
            <person name="Miyauchi S."/>
            <person name="Thiergart T."/>
            <person name="Pickel B."/>
            <person name="Atanasova L."/>
            <person name="Karlsson M."/>
            <person name="Huettel B."/>
            <person name="Barry K.W."/>
            <person name="Haridas S."/>
            <person name="Chen C."/>
            <person name="Bauer D."/>
            <person name="Andreopoulos W."/>
            <person name="Pangilinan J."/>
            <person name="LaButti K."/>
            <person name="Riley R."/>
            <person name="Lipzen A."/>
            <person name="Clum A."/>
            <person name="Drula E."/>
            <person name="Henrissat B."/>
            <person name="Kohler A."/>
            <person name="Grigoriev I.V."/>
            <person name="Martin F.M."/>
            <person name="Hacquard S."/>
        </authorList>
    </citation>
    <scope>NUCLEOTIDE SEQUENCE [LARGE SCALE GENOMIC DNA]</scope>
    <source>
        <strain evidence="4 5">MPI-CAGE-CH-0241</strain>
    </source>
</reference>
<dbReference type="InterPro" id="IPR003819">
    <property type="entry name" value="TauD/TfdA-like"/>
</dbReference>
<dbReference type="Proteomes" id="UP000777438">
    <property type="component" value="Unassembled WGS sequence"/>
</dbReference>
<dbReference type="EMBL" id="JAGPYM010000055">
    <property type="protein sequence ID" value="KAH6871419.1"/>
    <property type="molecule type" value="Genomic_DNA"/>
</dbReference>
<keyword evidence="1" id="KW-0560">Oxidoreductase</keyword>
<dbReference type="InterPro" id="IPR042098">
    <property type="entry name" value="TauD-like_sf"/>
</dbReference>
<dbReference type="Pfam" id="PF02668">
    <property type="entry name" value="TauD"/>
    <property type="match status" value="1"/>
</dbReference>
<feature type="domain" description="TauD/TfdA-like" evidence="3">
    <location>
        <begin position="59"/>
        <end position="350"/>
    </location>
</feature>
<sequence>MGSSVTFEEFDFAGQQNTGDLGFEWNAPFPLALRAVSSLHASLDDYVKALEELSTSGGIFDLVRRHGGAVLIRGLPITSPEDYSRLAHAFGFRAHEEVGRPPVRTVLAKNVKTANEGPPDLPIWPHNEYGWSTINPAWLTFSAIVPAKSGGETPINSSIQLAAEIKRQAPQFYAKVLKKGIRYVYRYGRENVVSTTGTSVFGAYGQHVLPTDGESVARHKIEEEVERHSNVFEWNEDGSLTVTHTTPLIRIHKDTGLPTWFGNVTSAWGRSTHHGATEPPFRGDDDSYHPPPQYGDGENIEREWLDLALSIAESNQVLVKWEQGDLVLLDNYAVMHSRSPWEGERQVLAALWDQDDRIDDYNEGKEILKGIPRRPVTPLAS</sequence>
<evidence type="ECO:0000256" key="1">
    <source>
        <dbReference type="ARBA" id="ARBA00023002"/>
    </source>
</evidence>
<protein>
    <recommendedName>
        <fullName evidence="3">TauD/TfdA-like domain-containing protein</fullName>
    </recommendedName>
</protein>
<name>A0A9P9AIE6_9HYPO</name>
<keyword evidence="5" id="KW-1185">Reference proteome</keyword>
<dbReference type="AlphaFoldDB" id="A0A9P9AIE6"/>
<dbReference type="Gene3D" id="3.60.130.10">
    <property type="entry name" value="Clavaminate synthase-like"/>
    <property type="match status" value="1"/>
</dbReference>
<proteinExistence type="predicted"/>
<evidence type="ECO:0000313" key="4">
    <source>
        <dbReference type="EMBL" id="KAH6871419.1"/>
    </source>
</evidence>
<dbReference type="PANTHER" id="PTHR10696:SF21">
    <property type="entry name" value="TAUD_TFDA-LIKE DOMAIN-CONTAINING PROTEIN"/>
    <property type="match status" value="1"/>
</dbReference>
<dbReference type="SUPFAM" id="SSF51197">
    <property type="entry name" value="Clavaminate synthase-like"/>
    <property type="match status" value="1"/>
</dbReference>
<dbReference type="InterPro" id="IPR050411">
    <property type="entry name" value="AlphaKG_dependent_hydroxylases"/>
</dbReference>
<dbReference type="GO" id="GO:0016491">
    <property type="term" value="F:oxidoreductase activity"/>
    <property type="evidence" value="ECO:0007669"/>
    <property type="project" value="UniProtKB-KW"/>
</dbReference>
<evidence type="ECO:0000313" key="5">
    <source>
        <dbReference type="Proteomes" id="UP000777438"/>
    </source>
</evidence>
<feature type="region of interest" description="Disordered" evidence="2">
    <location>
        <begin position="272"/>
        <end position="297"/>
    </location>
</feature>
<organism evidence="4 5">
    <name type="scientific">Thelonectria olida</name>
    <dbReference type="NCBI Taxonomy" id="1576542"/>
    <lineage>
        <taxon>Eukaryota</taxon>
        <taxon>Fungi</taxon>
        <taxon>Dikarya</taxon>
        <taxon>Ascomycota</taxon>
        <taxon>Pezizomycotina</taxon>
        <taxon>Sordariomycetes</taxon>
        <taxon>Hypocreomycetidae</taxon>
        <taxon>Hypocreales</taxon>
        <taxon>Nectriaceae</taxon>
        <taxon>Thelonectria</taxon>
    </lineage>
</organism>
<dbReference type="OrthoDB" id="408743at2759"/>
<dbReference type="PANTHER" id="PTHR10696">
    <property type="entry name" value="GAMMA-BUTYROBETAINE HYDROXYLASE-RELATED"/>
    <property type="match status" value="1"/>
</dbReference>